<name>A0A9J7J7L1_CRIGR</name>
<reference evidence="1" key="2">
    <citation type="journal article" date="2020" name="Biotechnol. Bioeng.">
        <title>Chromosome-scale scaffolds for the Chinese hamster reference genome assembly to facilitate the study of the CHO epigenome.</title>
        <authorList>
            <person name="Hilliard W."/>
            <person name="MacDonald M."/>
            <person name="Lee K.H."/>
        </authorList>
    </citation>
    <scope>NUCLEOTIDE SEQUENCE [LARGE SCALE GENOMIC DNA]</scope>
    <source>
        <strain evidence="1">17A/GY</strain>
    </source>
</reference>
<dbReference type="Proteomes" id="UP001108280">
    <property type="component" value="Chromosome 1"/>
</dbReference>
<accession>A0A9J7J7L1</accession>
<evidence type="ECO:0000313" key="1">
    <source>
        <dbReference type="Proteomes" id="UP001108280"/>
    </source>
</evidence>
<proteinExistence type="predicted"/>
<evidence type="ECO:0000313" key="2">
    <source>
        <dbReference type="RefSeq" id="XP_027243292.1"/>
    </source>
</evidence>
<organism evidence="1 2">
    <name type="scientific">Cricetulus griseus</name>
    <name type="common">Chinese hamster</name>
    <name type="synonym">Cricetulus barabensis griseus</name>
    <dbReference type="NCBI Taxonomy" id="10029"/>
    <lineage>
        <taxon>Eukaryota</taxon>
        <taxon>Metazoa</taxon>
        <taxon>Chordata</taxon>
        <taxon>Craniata</taxon>
        <taxon>Vertebrata</taxon>
        <taxon>Euteleostomi</taxon>
        <taxon>Mammalia</taxon>
        <taxon>Eutheria</taxon>
        <taxon>Euarchontoglires</taxon>
        <taxon>Glires</taxon>
        <taxon>Rodentia</taxon>
        <taxon>Myomorpha</taxon>
        <taxon>Muroidea</taxon>
        <taxon>Cricetidae</taxon>
        <taxon>Cricetinae</taxon>
        <taxon>Cricetulus</taxon>
    </lineage>
</organism>
<gene>
    <name evidence="2" type="primary">LOC113832331</name>
</gene>
<reference evidence="2" key="3">
    <citation type="submission" date="2025-08" db="UniProtKB">
        <authorList>
            <consortium name="RefSeq"/>
        </authorList>
    </citation>
    <scope>IDENTIFICATION</scope>
    <source>
        <strain evidence="2">17A/GY</strain>
        <tissue evidence="2">Liver</tissue>
    </source>
</reference>
<dbReference type="GeneID" id="113832331"/>
<dbReference type="OrthoDB" id="9827999at2759"/>
<reference evidence="1" key="1">
    <citation type="journal article" date="2018" name="Biotechnol. Bioeng.">
        <title>A reference genome of the Chinese hamster based on a hybrid assembly strategy.</title>
        <authorList>
            <person name="Rupp O."/>
            <person name="MacDonald M.L."/>
            <person name="Li S."/>
            <person name="Dhiman H."/>
            <person name="Polson S."/>
            <person name="Griep S."/>
            <person name="Heffner K."/>
            <person name="Hernandez I."/>
            <person name="Brinkrolf K."/>
            <person name="Jadhav V."/>
            <person name="Samoudi M."/>
            <person name="Hao H."/>
            <person name="Kingham B."/>
            <person name="Goesmann A."/>
            <person name="Betenbaugh M.J."/>
            <person name="Lewis N.E."/>
            <person name="Borth N."/>
            <person name="Lee K.H."/>
        </authorList>
    </citation>
    <scope>NUCLEOTIDE SEQUENCE [LARGE SCALE GENOMIC DNA]</scope>
    <source>
        <strain evidence="1">17A/GY</strain>
    </source>
</reference>
<keyword evidence="1" id="KW-1185">Reference proteome</keyword>
<sequence>MAICACKRRIVRRVRQSLRDCWPADLEKARSNTPPKYRLERCEKVRGMCKTYRDGDEYNYGYCIRWRNQCCKQTASHK</sequence>
<dbReference type="KEGG" id="cge:113832331"/>
<dbReference type="AlphaFoldDB" id="A0A9J7J7L1"/>
<dbReference type="RefSeq" id="XP_027243292.1">
    <property type="nucleotide sequence ID" value="XM_027387491.1"/>
</dbReference>
<protein>
    <submittedName>
        <fullName evidence="2">Beta-defensin 110-like</fullName>
    </submittedName>
</protein>